<dbReference type="eggNOG" id="KOG0929">
    <property type="taxonomic scope" value="Eukaryota"/>
</dbReference>
<proteinExistence type="predicted"/>
<evidence type="ECO:0000313" key="5">
    <source>
        <dbReference type="EMBL" id="EGR34878.1"/>
    </source>
</evidence>
<dbReference type="InParanoid" id="G0QIP8"/>
<keyword evidence="3" id="KW-0812">Transmembrane</keyword>
<dbReference type="SUPFAM" id="SSF48425">
    <property type="entry name" value="Sec7 domain"/>
    <property type="match status" value="1"/>
</dbReference>
<keyword evidence="2" id="KW-0963">Cytoplasm</keyword>
<gene>
    <name evidence="5" type="ORF">IMG5_001070</name>
</gene>
<evidence type="ECO:0000256" key="3">
    <source>
        <dbReference type="SAM" id="Phobius"/>
    </source>
</evidence>
<dbReference type="InterPro" id="IPR015403">
    <property type="entry name" value="Mon2/Sec7/BIG1-like_HDS"/>
</dbReference>
<dbReference type="GeneID" id="14911057"/>
<dbReference type="PROSITE" id="PS50190">
    <property type="entry name" value="SEC7"/>
    <property type="match status" value="1"/>
</dbReference>
<evidence type="ECO:0000256" key="2">
    <source>
        <dbReference type="ARBA" id="ARBA00022490"/>
    </source>
</evidence>
<keyword evidence="6" id="KW-1185">Reference proteome</keyword>
<keyword evidence="3" id="KW-0472">Membrane</keyword>
<dbReference type="CDD" id="cd00171">
    <property type="entry name" value="Sec7"/>
    <property type="match status" value="1"/>
</dbReference>
<dbReference type="SMART" id="SM00222">
    <property type="entry name" value="Sec7"/>
    <property type="match status" value="1"/>
</dbReference>
<dbReference type="EMBL" id="GL983042">
    <property type="protein sequence ID" value="EGR34878.1"/>
    <property type="molecule type" value="Genomic_DNA"/>
</dbReference>
<dbReference type="Pfam" id="PF12783">
    <property type="entry name" value="Sec7-like_HUS"/>
    <property type="match status" value="1"/>
</dbReference>
<comment type="subcellular location">
    <subcellularLocation>
        <location evidence="1">Cytoplasm</location>
    </subcellularLocation>
</comment>
<dbReference type="Pfam" id="PF01369">
    <property type="entry name" value="Sec7"/>
    <property type="match status" value="1"/>
</dbReference>
<dbReference type="InterPro" id="IPR035999">
    <property type="entry name" value="Sec7_dom_sf"/>
</dbReference>
<organism evidence="5 6">
    <name type="scientific">Ichthyophthirius multifiliis</name>
    <name type="common">White spot disease agent</name>
    <name type="synonym">Ich</name>
    <dbReference type="NCBI Taxonomy" id="5932"/>
    <lineage>
        <taxon>Eukaryota</taxon>
        <taxon>Sar</taxon>
        <taxon>Alveolata</taxon>
        <taxon>Ciliophora</taxon>
        <taxon>Intramacronucleata</taxon>
        <taxon>Oligohymenophorea</taxon>
        <taxon>Hymenostomatida</taxon>
        <taxon>Ophryoglenina</taxon>
        <taxon>Ichthyophthirius</taxon>
    </lineage>
</organism>
<sequence>MERFTKVSEENYEIYCNKRSISITKEGDYILTKLTSNQNLPQPKIHEYPLNFSSDHLNVQIGEYCQQQILNIVDQVCIFNKRKEIADKQNQNIHIPYLSVPPLNQENDPVYQEIVKAGIQNETNQISGKFGWCFICRKTAHNYCKDTRVSICSKECKNIHIQQINKIDYMQENKQNVISQTQYIEDGINIFKMLCDISKKDGANLNSASNPQNLKTKIISLDLLYLIMDNANIVFLSNFQQTVKEHLIDSLLRNLLSQEKKVVQISMNILINVFIDFRDNLKKEIKMFINDILLQMLESVNSSLHHRVLILEFFHELFKVPRVLLELFVNYDCALNQANLTEKIIEQISRISQGKYSKQEFQNSILYIHELHLRQLSLSSLVQIVQQLSEYKNENNSMSKTIDEYYQFGISNDQGQIEEQLKAKIQIQKAIQKLNYKIKEGLNFLYLQKLVQDPQIDLEKSIKQLSEFLYNQENIKRTTLGEFFGNESSYNQSVFSNYLEFISFKNISIDQGLRLLFKYIYPTGQAEQLDRILQMFGEKYVKDNQGIFKNASIAYTLAYAIMMLQTSLYNKQISEKDRMSLQAFKNLVKGISDGEDLPQQQIEAIYNSLKQNDIAIHGETYEQKNKNNDIKNQDMVIQNKIFKEEQRKMLLQGQVYFFFYIFLFIFIFYQKIIQNAENQNEDQNFIQVFNLNFTKHLLEVIWSPLFVTFSIELEKPESQFIDFSLKGIYYCLYLLGKNELNVQQQTFIVTLTKATGLLQTNNRLNQKNIKAIQILLDSSLFCGNTFRTSWKDIIECISKLDYYFSKAHMSKEILLQNPQNLETEIHNAELLINTFNENIIDKIFANTCKFESLEIYDFIQCLCELSKQEINNQNKARLFCMQRISEVAEFNMDRVRFEWNNIWIVLSQHFNYAGTSQNLQCACLAIDLLKQLSMKFLKKQELSHYSFQKAFLSPFSFIYNYTKATNPIVIYELILSCIRMITSINFSTIKSGWNVIIGLINQTIDNYKDINNMSLVILSFKIIDEIFIQDERSLEFLHEEMVSLSTALCKLVNFSQENIALNSIVYINRLLDYLFDNHQQQQQRKIIDLIIIQVFQVLGKQFTGEAINIQRKGLETMFRLIKKNCFVFTDQQFNEIWNSVILELLDNMINYFQKNSKDFDINLSGFMKVSCQIVFESITDIFSNNFQKTSCHFYQYLEVLEKLIGLFIDVNFTFIFQINKQIELIQNCN</sequence>
<feature type="transmembrane region" description="Helical" evidence="3">
    <location>
        <begin position="649"/>
        <end position="669"/>
    </location>
</feature>
<dbReference type="InterPro" id="IPR000904">
    <property type="entry name" value="Sec7_dom"/>
</dbReference>
<name>G0QIP8_ICHMU</name>
<dbReference type="Gene3D" id="1.10.1000.11">
    <property type="entry name" value="Arf Nucleotide-binding Site Opener,domain 2"/>
    <property type="match status" value="1"/>
</dbReference>
<dbReference type="InterPro" id="IPR032691">
    <property type="entry name" value="Mon2/Sec7/BIG1-like_HUS"/>
</dbReference>
<evidence type="ECO:0000259" key="4">
    <source>
        <dbReference type="PROSITE" id="PS50190"/>
    </source>
</evidence>
<dbReference type="AlphaFoldDB" id="G0QIP8"/>
<keyword evidence="3" id="KW-1133">Transmembrane helix</keyword>
<dbReference type="Proteomes" id="UP000008983">
    <property type="component" value="Unassembled WGS sequence"/>
</dbReference>
<dbReference type="GO" id="GO:0005737">
    <property type="term" value="C:cytoplasm"/>
    <property type="evidence" value="ECO:0007669"/>
    <property type="project" value="UniProtKB-SubCell"/>
</dbReference>
<dbReference type="RefSeq" id="XP_004040182.1">
    <property type="nucleotide sequence ID" value="XM_004040134.1"/>
</dbReference>
<dbReference type="CDD" id="cd23022">
    <property type="entry name" value="zf-HIT_DDX59"/>
    <property type="match status" value="1"/>
</dbReference>
<dbReference type="STRING" id="857967.G0QIP8"/>
<dbReference type="InterPro" id="IPR023394">
    <property type="entry name" value="Sec7_C_sf"/>
</dbReference>
<dbReference type="Gene3D" id="1.10.220.20">
    <property type="match status" value="1"/>
</dbReference>
<evidence type="ECO:0000313" key="6">
    <source>
        <dbReference type="Proteomes" id="UP000008983"/>
    </source>
</evidence>
<dbReference type="PANTHER" id="PTHR10663">
    <property type="entry name" value="GUANYL-NUCLEOTIDE EXCHANGE FACTOR"/>
    <property type="match status" value="1"/>
</dbReference>
<protein>
    <submittedName>
        <fullName evidence="5">Sec7 domain protein</fullName>
    </submittedName>
</protein>
<dbReference type="GO" id="GO:0032012">
    <property type="term" value="P:regulation of ARF protein signal transduction"/>
    <property type="evidence" value="ECO:0007669"/>
    <property type="project" value="InterPro"/>
</dbReference>
<dbReference type="OrthoDB" id="18431at2759"/>
<dbReference type="Pfam" id="PF09324">
    <property type="entry name" value="Sec7-like_HDS"/>
    <property type="match status" value="1"/>
</dbReference>
<evidence type="ECO:0000256" key="1">
    <source>
        <dbReference type="ARBA" id="ARBA00004496"/>
    </source>
</evidence>
<dbReference type="GO" id="GO:0005085">
    <property type="term" value="F:guanyl-nucleotide exchange factor activity"/>
    <property type="evidence" value="ECO:0007669"/>
    <property type="project" value="InterPro"/>
</dbReference>
<accession>G0QIP8</accession>
<dbReference type="PANTHER" id="PTHR10663:SF375">
    <property type="entry name" value="LD29171P"/>
    <property type="match status" value="1"/>
</dbReference>
<feature type="domain" description="SEC7" evidence="4">
    <location>
        <begin position="416"/>
        <end position="612"/>
    </location>
</feature>
<dbReference type="OMA" id="CIYLMGR"/>
<reference evidence="5 6" key="1">
    <citation type="submission" date="2011-07" db="EMBL/GenBank/DDBJ databases">
        <authorList>
            <person name="Coyne R."/>
            <person name="Brami D."/>
            <person name="Johnson J."/>
            <person name="Hostetler J."/>
            <person name="Hannick L."/>
            <person name="Clark T."/>
            <person name="Cassidy-Hanley D."/>
            <person name="Inman J."/>
        </authorList>
    </citation>
    <scope>NUCLEOTIDE SEQUENCE [LARGE SCALE GENOMIC DNA]</scope>
    <source>
        <strain evidence="5 6">G5</strain>
    </source>
</reference>